<evidence type="ECO:0000313" key="2">
    <source>
        <dbReference type="Proteomes" id="UP000729402"/>
    </source>
</evidence>
<evidence type="ECO:0000313" key="1">
    <source>
        <dbReference type="EMBL" id="KAG8083939.1"/>
    </source>
</evidence>
<comment type="caution">
    <text evidence="1">The sequence shown here is derived from an EMBL/GenBank/DDBJ whole genome shotgun (WGS) entry which is preliminary data.</text>
</comment>
<organism evidence="1 2">
    <name type="scientific">Zizania palustris</name>
    <name type="common">Northern wild rice</name>
    <dbReference type="NCBI Taxonomy" id="103762"/>
    <lineage>
        <taxon>Eukaryota</taxon>
        <taxon>Viridiplantae</taxon>
        <taxon>Streptophyta</taxon>
        <taxon>Embryophyta</taxon>
        <taxon>Tracheophyta</taxon>
        <taxon>Spermatophyta</taxon>
        <taxon>Magnoliopsida</taxon>
        <taxon>Liliopsida</taxon>
        <taxon>Poales</taxon>
        <taxon>Poaceae</taxon>
        <taxon>BOP clade</taxon>
        <taxon>Oryzoideae</taxon>
        <taxon>Oryzeae</taxon>
        <taxon>Zizaniinae</taxon>
        <taxon>Zizania</taxon>
    </lineage>
</organism>
<name>A0A8J5TBM6_ZIZPA</name>
<gene>
    <name evidence="1" type="ORF">GUJ93_ZPchr0010g8906</name>
</gene>
<keyword evidence="2" id="KW-1185">Reference proteome</keyword>
<protein>
    <submittedName>
        <fullName evidence="1">Uncharacterized protein</fullName>
    </submittedName>
</protein>
<sequence>MWLRPRNPVVSQPSDVLIPSSTSINRCMRLILSPCRLALPCCQAATVAFPSCAPTSCHCPSPSSPPISHIVHHPTEPSLPDGASQLLYPYHNPTIFPF</sequence>
<dbReference type="Proteomes" id="UP000729402">
    <property type="component" value="Unassembled WGS sequence"/>
</dbReference>
<accession>A0A8J5TBM6</accession>
<reference evidence="1" key="1">
    <citation type="journal article" date="2021" name="bioRxiv">
        <title>Whole Genome Assembly and Annotation of Northern Wild Rice, Zizania palustris L., Supports a Whole Genome Duplication in the Zizania Genus.</title>
        <authorList>
            <person name="Haas M."/>
            <person name="Kono T."/>
            <person name="Macchietto M."/>
            <person name="Millas R."/>
            <person name="McGilp L."/>
            <person name="Shao M."/>
            <person name="Duquette J."/>
            <person name="Hirsch C.N."/>
            <person name="Kimball J."/>
        </authorList>
    </citation>
    <scope>NUCLEOTIDE SEQUENCE</scope>
    <source>
        <tissue evidence="1">Fresh leaf tissue</tissue>
    </source>
</reference>
<dbReference type="EMBL" id="JAAALK010000082">
    <property type="protein sequence ID" value="KAG8083939.1"/>
    <property type="molecule type" value="Genomic_DNA"/>
</dbReference>
<proteinExistence type="predicted"/>
<dbReference type="AlphaFoldDB" id="A0A8J5TBM6"/>
<reference evidence="1" key="2">
    <citation type="submission" date="2021-02" db="EMBL/GenBank/DDBJ databases">
        <authorList>
            <person name="Kimball J.A."/>
            <person name="Haas M.W."/>
            <person name="Macchietto M."/>
            <person name="Kono T."/>
            <person name="Duquette J."/>
            <person name="Shao M."/>
        </authorList>
    </citation>
    <scope>NUCLEOTIDE SEQUENCE</scope>
    <source>
        <tissue evidence="1">Fresh leaf tissue</tissue>
    </source>
</reference>